<accession>A0A1G7Z5D5</accession>
<dbReference type="AlphaFoldDB" id="A0A1G7Z5D5"/>
<dbReference type="Proteomes" id="UP000198656">
    <property type="component" value="Unassembled WGS sequence"/>
</dbReference>
<name>A0A1G7Z5D5_9FIRM</name>
<keyword evidence="2" id="KW-1185">Reference proteome</keyword>
<dbReference type="RefSeq" id="WP_092332628.1">
    <property type="nucleotide sequence ID" value="NZ_FNCP01000009.1"/>
</dbReference>
<evidence type="ECO:0000313" key="1">
    <source>
        <dbReference type="EMBL" id="SDH03799.1"/>
    </source>
</evidence>
<gene>
    <name evidence="1" type="ORF">SAMN05443529_10910</name>
</gene>
<protein>
    <recommendedName>
        <fullName evidence="3">Restriction endonuclease</fullName>
    </recommendedName>
</protein>
<evidence type="ECO:0000313" key="2">
    <source>
        <dbReference type="Proteomes" id="UP000198656"/>
    </source>
</evidence>
<dbReference type="OrthoDB" id="2081480at2"/>
<proteinExistence type="predicted"/>
<sequence length="144" mass="16345">MADTSKLNEITKYILEELGKEFDTKFIQKKVKVGSKGVERKFSGVSVDSKIIVQICHHSGRTKGGSLPVGKIHGLYAKCYLMEKAKAEKKFIYFTNKQFYQIFTRESEGIIEGIELKVYEELPLKYQEILNEVIKGASDEMAIG</sequence>
<dbReference type="STRING" id="1121419.SAMN05443529_10910"/>
<organism evidence="1 2">
    <name type="scientific">Desulfosporosinus hippei DSM 8344</name>
    <dbReference type="NCBI Taxonomy" id="1121419"/>
    <lineage>
        <taxon>Bacteria</taxon>
        <taxon>Bacillati</taxon>
        <taxon>Bacillota</taxon>
        <taxon>Clostridia</taxon>
        <taxon>Eubacteriales</taxon>
        <taxon>Desulfitobacteriaceae</taxon>
        <taxon>Desulfosporosinus</taxon>
    </lineage>
</organism>
<evidence type="ECO:0008006" key="3">
    <source>
        <dbReference type="Google" id="ProtNLM"/>
    </source>
</evidence>
<dbReference type="EMBL" id="FNCP01000009">
    <property type="protein sequence ID" value="SDH03799.1"/>
    <property type="molecule type" value="Genomic_DNA"/>
</dbReference>
<reference evidence="2" key="1">
    <citation type="submission" date="2016-10" db="EMBL/GenBank/DDBJ databases">
        <authorList>
            <person name="Varghese N."/>
            <person name="Submissions S."/>
        </authorList>
    </citation>
    <scope>NUCLEOTIDE SEQUENCE [LARGE SCALE GENOMIC DNA]</scope>
    <source>
        <strain evidence="2">DSM 8344</strain>
    </source>
</reference>